<accession>A0A4V2UUF8</accession>
<dbReference type="GO" id="GO:0046872">
    <property type="term" value="F:metal ion binding"/>
    <property type="evidence" value="ECO:0007669"/>
    <property type="project" value="InterPro"/>
</dbReference>
<organism evidence="1 2">
    <name type="scientific">Keratinibaculum paraultunense</name>
    <dbReference type="NCBI Taxonomy" id="1278232"/>
    <lineage>
        <taxon>Bacteria</taxon>
        <taxon>Bacillati</taxon>
        <taxon>Bacillota</taxon>
        <taxon>Tissierellia</taxon>
        <taxon>Tissierellales</taxon>
        <taxon>Tepidimicrobiaceae</taxon>
        <taxon>Keratinibaculum</taxon>
    </lineage>
</organism>
<dbReference type="CDD" id="cd02065">
    <property type="entry name" value="B12-binding_like"/>
    <property type="match status" value="1"/>
</dbReference>
<sequence>MKKTYLAFTVGNDPHTEGLFKSAHIGRLANINCHVLAPGKTIDEIAEAIKYHEPDFIGISYRLTPEIGVKEFTYILHKLEELGLLTKENGDRRKIALAGLPKTIEILEKKKNTLPCEVFLIPPETDPLAKAISVLDYFEVYSSRREKALAQLKEEMFPYRVKELDQLAEEVIAGEKYRLEPPLNVPSEKAKVSLTYRYEEAGRPLIRTHFGIPSDSIYPTVEGIKIIADAKVVDEISLGSSDLSQRYFGRPEEFENRKNDGGVPYKDYDDLVMLFKATRRGNYPSMKPYAHVYDILNFIDICIEAGMLIGAHQAIPLFWFNELDGRGPLSVSESIDEHILAVKKLAKLGIPVEMNDPNQWASRYAHDTLIVTDYALITAVMVTSGVKNRIYQFQFNKPVETGDLADLAKMSAAIEISNIIAQYNPSSRMWKQTRTGIEYLSPDMEKARYQLARSTLLQMIIDPQIIHLVSYCEADHAATPEDIIKSSQIVRRAIRLFEENKPDLIKYMNDPIVLERKEYLIKEASFLLEEIAKLNLLYTGGHLSELAPYLANNDTLKKAIKTGYMAAPGIMHPSYRQEYLLTKPTKYGFIDAINFETYKVLSEEERLNQLKRFNKLN</sequence>
<protein>
    <recommendedName>
        <fullName evidence="3">B12 binding protein</fullName>
    </recommendedName>
</protein>
<dbReference type="Gene3D" id="3.40.50.280">
    <property type="entry name" value="Cobalamin-binding domain"/>
    <property type="match status" value="1"/>
</dbReference>
<evidence type="ECO:0000313" key="1">
    <source>
        <dbReference type="EMBL" id="TCS90553.1"/>
    </source>
</evidence>
<dbReference type="EMBL" id="SMAE01000004">
    <property type="protein sequence ID" value="TCS90553.1"/>
    <property type="molecule type" value="Genomic_DNA"/>
</dbReference>
<dbReference type="AlphaFoldDB" id="A0A4V2UUF8"/>
<name>A0A4V2UUF8_9FIRM</name>
<evidence type="ECO:0000313" key="2">
    <source>
        <dbReference type="Proteomes" id="UP000294567"/>
    </source>
</evidence>
<gene>
    <name evidence="1" type="ORF">EDD65_10494</name>
</gene>
<proteinExistence type="predicted"/>
<dbReference type="InterPro" id="IPR036724">
    <property type="entry name" value="Cobalamin-bd_sf"/>
</dbReference>
<dbReference type="GO" id="GO:0031419">
    <property type="term" value="F:cobalamin binding"/>
    <property type="evidence" value="ECO:0007669"/>
    <property type="project" value="InterPro"/>
</dbReference>
<dbReference type="SUPFAM" id="SSF52242">
    <property type="entry name" value="Cobalamin (vitamin B12)-binding domain"/>
    <property type="match status" value="1"/>
</dbReference>
<evidence type="ECO:0008006" key="3">
    <source>
        <dbReference type="Google" id="ProtNLM"/>
    </source>
</evidence>
<dbReference type="Proteomes" id="UP000294567">
    <property type="component" value="Unassembled WGS sequence"/>
</dbReference>
<keyword evidence="2" id="KW-1185">Reference proteome</keyword>
<reference evidence="1 2" key="1">
    <citation type="submission" date="2019-03" db="EMBL/GenBank/DDBJ databases">
        <title>Genomic Encyclopedia of Type Strains, Phase IV (KMG-IV): sequencing the most valuable type-strain genomes for metagenomic binning, comparative biology and taxonomic classification.</title>
        <authorList>
            <person name="Goeker M."/>
        </authorList>
    </citation>
    <scope>NUCLEOTIDE SEQUENCE [LARGE SCALE GENOMIC DNA]</scope>
    <source>
        <strain evidence="1 2">DSM 26752</strain>
    </source>
</reference>
<dbReference type="RefSeq" id="WP_202690453.1">
    <property type="nucleotide sequence ID" value="NZ_CP068564.1"/>
</dbReference>
<dbReference type="Gene3D" id="3.20.20.240">
    <property type="entry name" value="Methylmalonyl-CoA mutase"/>
    <property type="match status" value="1"/>
</dbReference>
<comment type="caution">
    <text evidence="1">The sequence shown here is derived from an EMBL/GenBank/DDBJ whole genome shotgun (WGS) entry which is preliminary data.</text>
</comment>